<accession>A0ABQ8IHH5</accession>
<dbReference type="InterPro" id="IPR019128">
    <property type="entry name" value="Dcc1"/>
</dbReference>
<keyword evidence="2" id="KW-0235">DNA replication</keyword>
<sequence>MEQPHPGCRGAEAVLNLQPSSSISVSYHPLFGPHDDLILLEVDEKLLPHVLHQRVTLRGQPDEDAVLCTPSKTYGIKFVGTSNSAFLIPPSGHSILCESSEDCNEKGHIQQASASVIKVALGSMELVEVAPRLDKLRLLLLENPYRSEEALKFEDLGGTENCKLYTWDDLVGKVQASDDELRTGLMALSAVEIDGYWRIVDEEYMDKILMALLPSSVLNDWSLNALNEDEVVSVLVKDGFPQKLAHHCLSVYGSKVDEGVDGSCLWRLDERRVCVHFAREILREGKRKMDSFMEEWKRRIPEGMQASFDMLEGEVLTEKLGVDLWVRAFSVSALPLTPAERFSVLFKERTKWEWKDLQPYIRDLKVPGLSLEGLLLKYTRRTQPTLEAEPIFSAR</sequence>
<keyword evidence="4" id="KW-1185">Reference proteome</keyword>
<name>A0ABQ8IHH5_9ROSI</name>
<evidence type="ECO:0000313" key="3">
    <source>
        <dbReference type="EMBL" id="KAH7576136.1"/>
    </source>
</evidence>
<dbReference type="PANTHER" id="PTHR13395">
    <property type="entry name" value="SISTER CHROMATID COHESION PROTEIN DCC1-RELATED"/>
    <property type="match status" value="1"/>
</dbReference>
<dbReference type="PANTHER" id="PTHR13395:SF6">
    <property type="entry name" value="SISTER CHROMATID COHESION PROTEIN DCC1"/>
    <property type="match status" value="1"/>
</dbReference>
<organism evidence="3 4">
    <name type="scientific">Xanthoceras sorbifolium</name>
    <dbReference type="NCBI Taxonomy" id="99658"/>
    <lineage>
        <taxon>Eukaryota</taxon>
        <taxon>Viridiplantae</taxon>
        <taxon>Streptophyta</taxon>
        <taxon>Embryophyta</taxon>
        <taxon>Tracheophyta</taxon>
        <taxon>Spermatophyta</taxon>
        <taxon>Magnoliopsida</taxon>
        <taxon>eudicotyledons</taxon>
        <taxon>Gunneridae</taxon>
        <taxon>Pentapetalae</taxon>
        <taxon>rosids</taxon>
        <taxon>malvids</taxon>
        <taxon>Sapindales</taxon>
        <taxon>Sapindaceae</taxon>
        <taxon>Xanthoceroideae</taxon>
        <taxon>Xanthoceras</taxon>
    </lineage>
</organism>
<dbReference type="EMBL" id="JAFEMO010000001">
    <property type="protein sequence ID" value="KAH7576136.1"/>
    <property type="molecule type" value="Genomic_DNA"/>
</dbReference>
<dbReference type="Proteomes" id="UP000827721">
    <property type="component" value="Unassembled WGS sequence"/>
</dbReference>
<evidence type="ECO:0000256" key="2">
    <source>
        <dbReference type="ARBA" id="ARBA00022705"/>
    </source>
</evidence>
<protein>
    <recommendedName>
        <fullName evidence="5">Sister chromatid cohesion protein DCC1</fullName>
    </recommendedName>
</protein>
<comment type="similarity">
    <text evidence="1">Belongs to the DCC1 family.</text>
</comment>
<evidence type="ECO:0000313" key="4">
    <source>
        <dbReference type="Proteomes" id="UP000827721"/>
    </source>
</evidence>
<evidence type="ECO:0000256" key="1">
    <source>
        <dbReference type="ARBA" id="ARBA00007017"/>
    </source>
</evidence>
<evidence type="ECO:0008006" key="5">
    <source>
        <dbReference type="Google" id="ProtNLM"/>
    </source>
</evidence>
<comment type="caution">
    <text evidence="3">The sequence shown here is derived from an EMBL/GenBank/DDBJ whole genome shotgun (WGS) entry which is preliminary data.</text>
</comment>
<proteinExistence type="inferred from homology"/>
<reference evidence="3 4" key="1">
    <citation type="submission" date="2021-02" db="EMBL/GenBank/DDBJ databases">
        <title>Plant Genome Project.</title>
        <authorList>
            <person name="Zhang R.-G."/>
        </authorList>
    </citation>
    <scope>NUCLEOTIDE SEQUENCE [LARGE SCALE GENOMIC DNA]</scope>
    <source>
        <tissue evidence="3">Leaves</tissue>
    </source>
</reference>
<dbReference type="Pfam" id="PF09724">
    <property type="entry name" value="Dcc1"/>
    <property type="match status" value="1"/>
</dbReference>
<gene>
    <name evidence="3" type="ORF">JRO89_XS01G0002300</name>
</gene>